<organism evidence="2 3">
    <name type="scientific">Streptomyces dangxiongensis</name>
    <dbReference type="NCBI Taxonomy" id="1442032"/>
    <lineage>
        <taxon>Bacteria</taxon>
        <taxon>Bacillati</taxon>
        <taxon>Actinomycetota</taxon>
        <taxon>Actinomycetes</taxon>
        <taxon>Kitasatosporales</taxon>
        <taxon>Streptomycetaceae</taxon>
        <taxon>Streptomyces</taxon>
    </lineage>
</organism>
<evidence type="ECO:0000313" key="2">
    <source>
        <dbReference type="EMBL" id="AYN43332.1"/>
    </source>
</evidence>
<dbReference type="Proteomes" id="UP000268329">
    <property type="component" value="Chromosome"/>
</dbReference>
<dbReference type="GO" id="GO:0003677">
    <property type="term" value="F:DNA binding"/>
    <property type="evidence" value="ECO:0007669"/>
    <property type="project" value="UniProtKB-KW"/>
</dbReference>
<sequence>MVRRAGSRGLTEAFDLLRWFRFLAAVDVDWSRAKRVDVRDFVLWLRTCHNPAWDRHRPDAPAPGSLNARTGKPYLKSGYAPATINHAVSVLAAFYDEVIAKVHEPYTRPEPAPQPLTPNYLDHGSFSGDFEHCQQTLSRHSEWPLHGS</sequence>
<evidence type="ECO:0008006" key="4">
    <source>
        <dbReference type="Google" id="ProtNLM"/>
    </source>
</evidence>
<dbReference type="AlphaFoldDB" id="A0A3G2JQR4"/>
<dbReference type="EMBL" id="CP033073">
    <property type="protein sequence ID" value="AYN43332.1"/>
    <property type="molecule type" value="Genomic_DNA"/>
</dbReference>
<accession>A0A3G2JQR4</accession>
<protein>
    <recommendedName>
        <fullName evidence="4">Integrase</fullName>
    </recommendedName>
</protein>
<proteinExistence type="predicted"/>
<evidence type="ECO:0000256" key="1">
    <source>
        <dbReference type="ARBA" id="ARBA00023125"/>
    </source>
</evidence>
<gene>
    <name evidence="2" type="ORF">D9753_35795</name>
</gene>
<dbReference type="OrthoDB" id="3216232at2"/>
<dbReference type="KEGG" id="sdd:D9753_35795"/>
<keyword evidence="3" id="KW-1185">Reference proteome</keyword>
<reference evidence="2 3" key="1">
    <citation type="submission" date="2018-10" db="EMBL/GenBank/DDBJ databases">
        <title>The genome of Streptomyces dangxiongensis Z022.</title>
        <authorList>
            <person name="Zhang B."/>
        </authorList>
    </citation>
    <scope>NUCLEOTIDE SEQUENCE [LARGE SCALE GENOMIC DNA]</scope>
    <source>
        <strain evidence="2 3">Z022</strain>
    </source>
</reference>
<name>A0A3G2JQR4_9ACTN</name>
<dbReference type="Gene3D" id="1.10.150.130">
    <property type="match status" value="1"/>
</dbReference>
<keyword evidence="1" id="KW-0238">DNA-binding</keyword>
<evidence type="ECO:0000313" key="3">
    <source>
        <dbReference type="Proteomes" id="UP000268329"/>
    </source>
</evidence>
<dbReference type="InterPro" id="IPR010998">
    <property type="entry name" value="Integrase_recombinase_N"/>
</dbReference>